<evidence type="ECO:0000256" key="9">
    <source>
        <dbReference type="ARBA" id="ARBA00023004"/>
    </source>
</evidence>
<keyword evidence="8" id="KW-0560">Oxidoreductase</keyword>
<evidence type="ECO:0000313" key="13">
    <source>
        <dbReference type="Proteomes" id="UP000887568"/>
    </source>
</evidence>
<dbReference type="GeneID" id="119722390"/>
<dbReference type="PANTHER" id="PTHR10696:SF33">
    <property type="entry name" value="GAMMA-BUTYROBETAINE DIOXYGENASE"/>
    <property type="match status" value="1"/>
</dbReference>
<evidence type="ECO:0000256" key="5">
    <source>
        <dbReference type="ARBA" id="ARBA00022723"/>
    </source>
</evidence>
<keyword evidence="6" id="KW-0124">Carnitine biosynthesis</keyword>
<dbReference type="CDD" id="cd00250">
    <property type="entry name" value="CAS_like"/>
    <property type="match status" value="1"/>
</dbReference>
<comment type="pathway">
    <text evidence="3">Amine and polyamine biosynthesis; carnitine biosynthesis.</text>
</comment>
<dbReference type="Proteomes" id="UP000887568">
    <property type="component" value="Unplaced"/>
</dbReference>
<dbReference type="RefSeq" id="XP_038048397.1">
    <property type="nucleotide sequence ID" value="XM_038192469.1"/>
</dbReference>
<dbReference type="GO" id="GO:0008336">
    <property type="term" value="F:gamma-butyrobetaine dioxygenase activity"/>
    <property type="evidence" value="ECO:0007669"/>
    <property type="project" value="TreeGrafter"/>
</dbReference>
<evidence type="ECO:0000256" key="3">
    <source>
        <dbReference type="ARBA" id="ARBA00005022"/>
    </source>
</evidence>
<dbReference type="InterPro" id="IPR010376">
    <property type="entry name" value="GBBH-like_N"/>
</dbReference>
<feature type="domain" description="TauD/TfdA-like" evidence="10">
    <location>
        <begin position="245"/>
        <end position="486"/>
    </location>
</feature>
<keyword evidence="5" id="KW-0479">Metal-binding</keyword>
<evidence type="ECO:0000259" key="10">
    <source>
        <dbReference type="Pfam" id="PF02668"/>
    </source>
</evidence>
<comment type="cofactor">
    <cofactor evidence="2">
        <name>L-ascorbate</name>
        <dbReference type="ChEBI" id="CHEBI:38290"/>
    </cofactor>
</comment>
<dbReference type="InterPro" id="IPR003819">
    <property type="entry name" value="TauD/TfdA-like"/>
</dbReference>
<evidence type="ECO:0000256" key="6">
    <source>
        <dbReference type="ARBA" id="ARBA00022873"/>
    </source>
</evidence>
<evidence type="ECO:0000256" key="2">
    <source>
        <dbReference type="ARBA" id="ARBA00001961"/>
    </source>
</evidence>
<sequence length="510" mass="57464">MALSVARCASSVLKLTTRSLSVSGRVLAEGLPSSLTKKQALPMLGQGSSWAPRYPTSAGVLTRSCHTSGIDAKRESIQTVAVGQQTASAPTSDAEAASTVMKRSHLYRYIAELNRLNVDRGTAIVSTSHVLDDQCLKVTWTDGQSQLFPYVWLRDNCQCKQCYQASLNSRTFSFTSLDVEMIPICAVPSEEGKTVRLTWPDGHSGEYPSDWLRQYRFENSSPDVTFDTELDHWDTSLMDSGTLRIFNFQDLVSSDEAIYEWLMEMKVTGICLVRGAGMMEGQVKRLGDSVLFLRSTYYGTTSHVVVKYNATNIAFTGKAFPMHTDLAFLHRPPGAQMIHCIEQAKGPGGENWFTDGFKVALDLKAQDPEAFELLSTTLLEFNDIGEDVYGRFHQHSRHPTISLDRDGNPEHVYLSDHGRIPMMRFPVQKTQSLYRALKKFSNMYHHPTNVFSYKLKEGDIMTFDNRRVIHGRGAFEVTSSSSRHLETGYLEWDEIDSRLRLLQRQFKEAM</sequence>
<evidence type="ECO:0000313" key="12">
    <source>
        <dbReference type="EnsemblMetazoa" id="XP_038048397.1"/>
    </source>
</evidence>
<keyword evidence="13" id="KW-1185">Reference proteome</keyword>
<comment type="similarity">
    <text evidence="4">Belongs to the gamma-BBH/TMLD family.</text>
</comment>
<dbReference type="OMA" id="YEWLMEM"/>
<dbReference type="FunFam" id="3.30.2020.30:FF:000002">
    <property type="entry name" value="Putative gamma-butyrobetaine dioxygenase"/>
    <property type="match status" value="1"/>
</dbReference>
<reference evidence="12" key="1">
    <citation type="submission" date="2022-11" db="UniProtKB">
        <authorList>
            <consortium name="EnsemblMetazoa"/>
        </authorList>
    </citation>
    <scope>IDENTIFICATION</scope>
</reference>
<dbReference type="GO" id="GO:0046872">
    <property type="term" value="F:metal ion binding"/>
    <property type="evidence" value="ECO:0007669"/>
    <property type="project" value="UniProtKB-KW"/>
</dbReference>
<keyword evidence="9" id="KW-0408">Iron</keyword>
<dbReference type="FunFam" id="3.60.130.10:FF:000001">
    <property type="entry name" value="Trimethyllysine dioxygenase, mitochondrial"/>
    <property type="match status" value="1"/>
</dbReference>
<proteinExistence type="inferred from homology"/>
<dbReference type="AlphaFoldDB" id="A0A913Z9H2"/>
<dbReference type="InterPro" id="IPR050411">
    <property type="entry name" value="AlphaKG_dependent_hydroxylases"/>
</dbReference>
<keyword evidence="7" id="KW-0223">Dioxygenase</keyword>
<dbReference type="Pfam" id="PF06155">
    <property type="entry name" value="GBBH-like_N"/>
    <property type="match status" value="1"/>
</dbReference>
<dbReference type="InterPro" id="IPR038492">
    <property type="entry name" value="GBBH-like_N_sf"/>
</dbReference>
<evidence type="ECO:0000256" key="8">
    <source>
        <dbReference type="ARBA" id="ARBA00023002"/>
    </source>
</evidence>
<dbReference type="Gene3D" id="3.60.130.10">
    <property type="entry name" value="Clavaminate synthase-like"/>
    <property type="match status" value="1"/>
</dbReference>
<protein>
    <recommendedName>
        <fullName evidence="14">Gamma-butyrobetaine dioxygenase</fullName>
    </recommendedName>
</protein>
<accession>A0A913Z9H2</accession>
<name>A0A913Z9H2_PATMI</name>
<dbReference type="EnsemblMetazoa" id="XM_038192469.1">
    <property type="protein sequence ID" value="XP_038048397.1"/>
    <property type="gene ID" value="LOC119722390"/>
</dbReference>
<dbReference type="GO" id="GO:0045329">
    <property type="term" value="P:carnitine biosynthetic process"/>
    <property type="evidence" value="ECO:0007669"/>
    <property type="project" value="UniProtKB-KW"/>
</dbReference>
<dbReference type="PANTHER" id="PTHR10696">
    <property type="entry name" value="GAMMA-BUTYROBETAINE HYDROXYLASE-RELATED"/>
    <property type="match status" value="1"/>
</dbReference>
<evidence type="ECO:0000256" key="1">
    <source>
        <dbReference type="ARBA" id="ARBA00001954"/>
    </source>
</evidence>
<dbReference type="OrthoDB" id="406634at2759"/>
<dbReference type="InterPro" id="IPR042098">
    <property type="entry name" value="TauD-like_sf"/>
</dbReference>
<dbReference type="Gene3D" id="3.30.2020.30">
    <property type="match status" value="1"/>
</dbReference>
<evidence type="ECO:0008006" key="14">
    <source>
        <dbReference type="Google" id="ProtNLM"/>
    </source>
</evidence>
<dbReference type="Pfam" id="PF02668">
    <property type="entry name" value="TauD"/>
    <property type="match status" value="1"/>
</dbReference>
<evidence type="ECO:0000259" key="11">
    <source>
        <dbReference type="Pfam" id="PF06155"/>
    </source>
</evidence>
<feature type="domain" description="Gamma-butyrobetaine hydroxylase-like N-terminal" evidence="11">
    <location>
        <begin position="132"/>
        <end position="213"/>
    </location>
</feature>
<dbReference type="GO" id="GO:0005739">
    <property type="term" value="C:mitochondrion"/>
    <property type="evidence" value="ECO:0007669"/>
    <property type="project" value="TreeGrafter"/>
</dbReference>
<organism evidence="12 13">
    <name type="scientific">Patiria miniata</name>
    <name type="common">Bat star</name>
    <name type="synonym">Asterina miniata</name>
    <dbReference type="NCBI Taxonomy" id="46514"/>
    <lineage>
        <taxon>Eukaryota</taxon>
        <taxon>Metazoa</taxon>
        <taxon>Echinodermata</taxon>
        <taxon>Eleutherozoa</taxon>
        <taxon>Asterozoa</taxon>
        <taxon>Asteroidea</taxon>
        <taxon>Valvatacea</taxon>
        <taxon>Valvatida</taxon>
        <taxon>Asterinidae</taxon>
        <taxon>Patiria</taxon>
    </lineage>
</organism>
<evidence type="ECO:0000256" key="4">
    <source>
        <dbReference type="ARBA" id="ARBA00008654"/>
    </source>
</evidence>
<dbReference type="SUPFAM" id="SSF51197">
    <property type="entry name" value="Clavaminate synthase-like"/>
    <property type="match status" value="1"/>
</dbReference>
<comment type="cofactor">
    <cofactor evidence="1">
        <name>Fe(2+)</name>
        <dbReference type="ChEBI" id="CHEBI:29033"/>
    </cofactor>
</comment>
<evidence type="ECO:0000256" key="7">
    <source>
        <dbReference type="ARBA" id="ARBA00022964"/>
    </source>
</evidence>